<comment type="caution">
    <text evidence="4">The sequence shown here is derived from an EMBL/GenBank/DDBJ whole genome shotgun (WGS) entry which is preliminary data.</text>
</comment>
<dbReference type="Gene3D" id="3.40.50.720">
    <property type="entry name" value="NAD(P)-binding Rossmann-like Domain"/>
    <property type="match status" value="1"/>
</dbReference>
<evidence type="ECO:0000313" key="4">
    <source>
        <dbReference type="EMBL" id="TQL16567.1"/>
    </source>
</evidence>
<dbReference type="InterPro" id="IPR047618">
    <property type="entry name" value="QOR-like"/>
</dbReference>
<protein>
    <submittedName>
        <fullName evidence="4">NADPH:quinone reductase-like Zn-dependent oxidoreductase</fullName>
    </submittedName>
</protein>
<dbReference type="InterPro" id="IPR020843">
    <property type="entry name" value="ER"/>
</dbReference>
<dbReference type="SUPFAM" id="SSF50129">
    <property type="entry name" value="GroES-like"/>
    <property type="match status" value="1"/>
</dbReference>
<gene>
    <name evidence="4" type="ORF">FBY58_0103</name>
</gene>
<reference evidence="4 5" key="1">
    <citation type="submission" date="2019-06" db="EMBL/GenBank/DDBJ databases">
        <title>Genome sequencing of Zymomonas mobilis strains for genetic engineering and biofuel applications.</title>
        <authorList>
            <person name="Teravest M."/>
        </authorList>
    </citation>
    <scope>NUCLEOTIDE SEQUENCE [LARGE SCALE GENOMIC DNA]</scope>
    <source>
        <strain evidence="4 5">AN0101</strain>
    </source>
</reference>
<dbReference type="SUPFAM" id="SSF51735">
    <property type="entry name" value="NAD(P)-binding Rossmann-fold domains"/>
    <property type="match status" value="1"/>
</dbReference>
<dbReference type="RefSeq" id="WP_141918900.1">
    <property type="nucleotide sequence ID" value="NZ_VFOF01000001.1"/>
</dbReference>
<keyword evidence="1" id="KW-0521">NADP</keyword>
<keyword evidence="2" id="KW-0560">Oxidoreductase</keyword>
<accession>A0A542VZ08</accession>
<dbReference type="PANTHER" id="PTHR48106:SF13">
    <property type="entry name" value="QUINONE OXIDOREDUCTASE-RELATED"/>
    <property type="match status" value="1"/>
</dbReference>
<evidence type="ECO:0000259" key="3">
    <source>
        <dbReference type="SMART" id="SM00829"/>
    </source>
</evidence>
<feature type="domain" description="Enoyl reductase (ER)" evidence="3">
    <location>
        <begin position="13"/>
        <end position="330"/>
    </location>
</feature>
<dbReference type="OrthoDB" id="9805883at2"/>
<name>A0A542VZ08_ZYMMB</name>
<dbReference type="AlphaFoldDB" id="A0A542VZ08"/>
<dbReference type="EMBL" id="VFOF01000001">
    <property type="protein sequence ID" value="TQL16567.1"/>
    <property type="molecule type" value="Genomic_DNA"/>
</dbReference>
<dbReference type="InterPro" id="IPR013154">
    <property type="entry name" value="ADH-like_N"/>
</dbReference>
<dbReference type="GO" id="GO:0070402">
    <property type="term" value="F:NADPH binding"/>
    <property type="evidence" value="ECO:0007669"/>
    <property type="project" value="TreeGrafter"/>
</dbReference>
<dbReference type="Gene3D" id="3.90.180.10">
    <property type="entry name" value="Medium-chain alcohol dehydrogenases, catalytic domain"/>
    <property type="match status" value="1"/>
</dbReference>
<dbReference type="GO" id="GO:0035925">
    <property type="term" value="F:mRNA 3'-UTR AU-rich region binding"/>
    <property type="evidence" value="ECO:0007669"/>
    <property type="project" value="TreeGrafter"/>
</dbReference>
<evidence type="ECO:0000256" key="1">
    <source>
        <dbReference type="ARBA" id="ARBA00022857"/>
    </source>
</evidence>
<organism evidence="4 5">
    <name type="scientific">Zymomonas mobilis</name>
    <dbReference type="NCBI Taxonomy" id="542"/>
    <lineage>
        <taxon>Bacteria</taxon>
        <taxon>Pseudomonadati</taxon>
        <taxon>Pseudomonadota</taxon>
        <taxon>Alphaproteobacteria</taxon>
        <taxon>Sphingomonadales</taxon>
        <taxon>Zymomonadaceae</taxon>
        <taxon>Zymomonas</taxon>
    </lineage>
</organism>
<dbReference type="Proteomes" id="UP000316887">
    <property type="component" value="Unassembled WGS sequence"/>
</dbReference>
<dbReference type="CDD" id="cd05286">
    <property type="entry name" value="QOR2"/>
    <property type="match status" value="1"/>
</dbReference>
<dbReference type="PANTHER" id="PTHR48106">
    <property type="entry name" value="QUINONE OXIDOREDUCTASE PIG3-RELATED"/>
    <property type="match status" value="1"/>
</dbReference>
<evidence type="ECO:0000256" key="2">
    <source>
        <dbReference type="ARBA" id="ARBA00023002"/>
    </source>
</evidence>
<dbReference type="GO" id="GO:0005829">
    <property type="term" value="C:cytosol"/>
    <property type="evidence" value="ECO:0007669"/>
    <property type="project" value="TreeGrafter"/>
</dbReference>
<dbReference type="InterPro" id="IPR013149">
    <property type="entry name" value="ADH-like_C"/>
</dbReference>
<evidence type="ECO:0000313" key="5">
    <source>
        <dbReference type="Proteomes" id="UP000316887"/>
    </source>
</evidence>
<dbReference type="Pfam" id="PF08240">
    <property type="entry name" value="ADH_N"/>
    <property type="match status" value="1"/>
</dbReference>
<sequence>MSEAYAIVAERAGGPEVLVKKPIDLQNLKPEAGQVLLKHQAIGVNFIDVYHRSGLYRQNFPAALGCEAAGVIEAVGTDVKGFKVGDRVAIFTSKPGAYATHRIVEARELVALPDDISAETAAAVLLKGMTSWMLAEKCLAHAAIAGEAPKILVLAAAGGVGSLLVPWLKYLGATVFAHTSTAEKAEKVKANGADYTTTLPYAELPQWIKQQNNGEGVHAVLDSVGADSWKSSLASLRKKGLWVVFGNASGPVPPLSPLELAGAGSVYMTRPRLVDYVDNSVDLTTASQKLFDLLRKNVLKAEINQRFSLADVAKAHSLLESRKTTGSTVLIP</sequence>
<dbReference type="Pfam" id="PF00107">
    <property type="entry name" value="ADH_zinc_N"/>
    <property type="match status" value="1"/>
</dbReference>
<dbReference type="InterPro" id="IPR036291">
    <property type="entry name" value="NAD(P)-bd_dom_sf"/>
</dbReference>
<dbReference type="SMART" id="SM00829">
    <property type="entry name" value="PKS_ER"/>
    <property type="match status" value="1"/>
</dbReference>
<proteinExistence type="predicted"/>
<dbReference type="InterPro" id="IPR011032">
    <property type="entry name" value="GroES-like_sf"/>
</dbReference>
<dbReference type="GO" id="GO:0003960">
    <property type="term" value="F:quinone reductase (NADPH) activity"/>
    <property type="evidence" value="ECO:0007669"/>
    <property type="project" value="InterPro"/>
</dbReference>